<proteinExistence type="predicted"/>
<evidence type="ECO:0000313" key="3">
    <source>
        <dbReference type="Proteomes" id="UP000262917"/>
    </source>
</evidence>
<dbReference type="RefSeq" id="WP_117203463.1">
    <property type="nucleotide sequence ID" value="NZ_JBHTBK010000025.1"/>
</dbReference>
<dbReference type="SFLD" id="SFLDG01129">
    <property type="entry name" value="C1.5:_HAD__Beta-PGM__Phosphata"/>
    <property type="match status" value="1"/>
</dbReference>
<evidence type="ECO:0000313" key="2">
    <source>
        <dbReference type="EMBL" id="RFP59206.1"/>
    </source>
</evidence>
<name>A0A372DI42_9GAMM</name>
<keyword evidence="3" id="KW-1185">Reference proteome</keyword>
<dbReference type="InterPro" id="IPR036412">
    <property type="entry name" value="HAD-like_sf"/>
</dbReference>
<dbReference type="Gene3D" id="3.40.50.1000">
    <property type="entry name" value="HAD superfamily/HAD-like"/>
    <property type="match status" value="1"/>
</dbReference>
<dbReference type="Proteomes" id="UP000262917">
    <property type="component" value="Unassembled WGS sequence"/>
</dbReference>
<dbReference type="Gene3D" id="1.10.150.240">
    <property type="entry name" value="Putative phosphatase, domain 2"/>
    <property type="match status" value="1"/>
</dbReference>
<dbReference type="Pfam" id="PF00702">
    <property type="entry name" value="Hydrolase"/>
    <property type="match status" value="1"/>
</dbReference>
<dbReference type="OrthoDB" id="6101375at2"/>
<gene>
    <name evidence="2" type="ORF">D0Y53_11500</name>
</gene>
<organism evidence="2 3">
    <name type="scientific">Cognatiluteimonas weifangensis</name>
    <dbReference type="NCBI Taxonomy" id="2303539"/>
    <lineage>
        <taxon>Bacteria</taxon>
        <taxon>Pseudomonadati</taxon>
        <taxon>Pseudomonadota</taxon>
        <taxon>Gammaproteobacteria</taxon>
        <taxon>Lysobacterales</taxon>
        <taxon>Lysobacteraceae</taxon>
        <taxon>Cognatiluteimonas</taxon>
    </lineage>
</organism>
<comment type="caution">
    <text evidence="2">The sequence shown here is derived from an EMBL/GenBank/DDBJ whole genome shotgun (WGS) entry which is preliminary data.</text>
</comment>
<dbReference type="InterPro" id="IPR023198">
    <property type="entry name" value="PGP-like_dom2"/>
</dbReference>
<reference evidence="2 3" key="1">
    <citation type="submission" date="2018-08" db="EMBL/GenBank/DDBJ databases">
        <title>Lysobacter weifangensis sp. nov., a new member of the family 'Xanthomonadaceae', isolated from soil in a farmland.</title>
        <authorList>
            <person name="Zhao H."/>
        </authorList>
    </citation>
    <scope>NUCLEOTIDE SEQUENCE [LARGE SCALE GENOMIC DNA]</scope>
    <source>
        <strain evidence="2 3">WF-2</strain>
    </source>
</reference>
<evidence type="ECO:0000256" key="1">
    <source>
        <dbReference type="ARBA" id="ARBA00022801"/>
    </source>
</evidence>
<dbReference type="EMBL" id="QVPD01000014">
    <property type="protein sequence ID" value="RFP59206.1"/>
    <property type="molecule type" value="Genomic_DNA"/>
</dbReference>
<dbReference type="PANTHER" id="PTHR43316:SF8">
    <property type="entry name" value="HAD FAMILY HYDROLASE"/>
    <property type="match status" value="1"/>
</dbReference>
<dbReference type="AlphaFoldDB" id="A0A372DI42"/>
<sequence length="249" mass="26947">MQTDIRLVGFDGDDTLWRSEDYYRAAQQAFERILAVYVDLDDMHERLYAVEKRNLALFGYGAKGMVLSMLEAAIALTDARIAAADVQRIVELGKALLRHPVELLPGIRAAVAQIAREHDVVLITKGDLFHQEAKVRESGLADLFPRIEIVSEKDAATYTRVLAEFGLAPAQFVMIGNSLRSDIVPVVELGGWGVHMPYHVTWAHETEAELGADDAARVRHAAGPAELPAALHAIVAAATCGGVATLAGG</sequence>
<dbReference type="InterPro" id="IPR051540">
    <property type="entry name" value="S-2-haloacid_dehalogenase"/>
</dbReference>
<dbReference type="SUPFAM" id="SSF56784">
    <property type="entry name" value="HAD-like"/>
    <property type="match status" value="1"/>
</dbReference>
<dbReference type="SFLD" id="SFLDS00003">
    <property type="entry name" value="Haloacid_Dehalogenase"/>
    <property type="match status" value="1"/>
</dbReference>
<accession>A0A372DI42</accession>
<keyword evidence="1 2" id="KW-0378">Hydrolase</keyword>
<protein>
    <submittedName>
        <fullName evidence="2">HAD family hydrolase</fullName>
    </submittedName>
</protein>
<dbReference type="InterPro" id="IPR023214">
    <property type="entry name" value="HAD_sf"/>
</dbReference>
<dbReference type="GO" id="GO:0016787">
    <property type="term" value="F:hydrolase activity"/>
    <property type="evidence" value="ECO:0007669"/>
    <property type="project" value="UniProtKB-KW"/>
</dbReference>
<dbReference type="PANTHER" id="PTHR43316">
    <property type="entry name" value="HYDROLASE, HALOACID DELAHOGENASE-RELATED"/>
    <property type="match status" value="1"/>
</dbReference>